<reference evidence="1" key="5">
    <citation type="journal article" date="2021" name="G3 (Bethesda)">
        <title>Aegilops tauschii genome assembly Aet v5.0 features greater sequence contiguity and improved annotation.</title>
        <authorList>
            <person name="Wang L."/>
            <person name="Zhu T."/>
            <person name="Rodriguez J.C."/>
            <person name="Deal K.R."/>
            <person name="Dubcovsky J."/>
            <person name="McGuire P.E."/>
            <person name="Lux T."/>
            <person name="Spannagl M."/>
            <person name="Mayer K.F.X."/>
            <person name="Baldrich P."/>
            <person name="Meyers B.C."/>
            <person name="Huo N."/>
            <person name="Gu Y.Q."/>
            <person name="Zhou H."/>
            <person name="Devos K.M."/>
            <person name="Bennetzen J.L."/>
            <person name="Unver T."/>
            <person name="Budak H."/>
            <person name="Gulick P.J."/>
            <person name="Galiba G."/>
            <person name="Kalapos B."/>
            <person name="Nelson D.R."/>
            <person name="Li P."/>
            <person name="You F.M."/>
            <person name="Luo M.C."/>
            <person name="Dvorak J."/>
        </authorList>
    </citation>
    <scope>NUCLEOTIDE SEQUENCE [LARGE SCALE GENOMIC DNA]</scope>
    <source>
        <strain evidence="1">cv. AL8/78</strain>
    </source>
</reference>
<proteinExistence type="predicted"/>
<dbReference type="Proteomes" id="UP000015105">
    <property type="component" value="Chromosome 1D"/>
</dbReference>
<reference evidence="1" key="3">
    <citation type="journal article" date="2017" name="Nature">
        <title>Genome sequence of the progenitor of the wheat D genome Aegilops tauschii.</title>
        <authorList>
            <person name="Luo M.C."/>
            <person name="Gu Y.Q."/>
            <person name="Puiu D."/>
            <person name="Wang H."/>
            <person name="Twardziok S.O."/>
            <person name="Deal K.R."/>
            <person name="Huo N."/>
            <person name="Zhu T."/>
            <person name="Wang L."/>
            <person name="Wang Y."/>
            <person name="McGuire P.E."/>
            <person name="Liu S."/>
            <person name="Long H."/>
            <person name="Ramasamy R.K."/>
            <person name="Rodriguez J.C."/>
            <person name="Van S.L."/>
            <person name="Yuan L."/>
            <person name="Wang Z."/>
            <person name="Xia Z."/>
            <person name="Xiao L."/>
            <person name="Anderson O.D."/>
            <person name="Ouyang S."/>
            <person name="Liang Y."/>
            <person name="Zimin A.V."/>
            <person name="Pertea G."/>
            <person name="Qi P."/>
            <person name="Bennetzen J.L."/>
            <person name="Dai X."/>
            <person name="Dawson M.W."/>
            <person name="Muller H.G."/>
            <person name="Kugler K."/>
            <person name="Rivarola-Duarte L."/>
            <person name="Spannagl M."/>
            <person name="Mayer K.F.X."/>
            <person name="Lu F.H."/>
            <person name="Bevan M.W."/>
            <person name="Leroy P."/>
            <person name="Li P."/>
            <person name="You F.M."/>
            <person name="Sun Q."/>
            <person name="Liu Z."/>
            <person name="Lyons E."/>
            <person name="Wicker T."/>
            <person name="Salzberg S.L."/>
            <person name="Devos K.M."/>
            <person name="Dvorak J."/>
        </authorList>
    </citation>
    <scope>NUCLEOTIDE SEQUENCE [LARGE SCALE GENOMIC DNA]</scope>
    <source>
        <strain evidence="1">cv. AL8/78</strain>
    </source>
</reference>
<name>A0A452XTJ7_AEGTS</name>
<dbReference type="Gramene" id="AET1Gv20155800.1">
    <property type="protein sequence ID" value="AET1Gv20155800.1"/>
    <property type="gene ID" value="AET1Gv20155800"/>
</dbReference>
<reference evidence="1" key="4">
    <citation type="submission" date="2019-03" db="UniProtKB">
        <authorList>
            <consortium name="EnsemblPlants"/>
        </authorList>
    </citation>
    <scope>IDENTIFICATION</scope>
</reference>
<keyword evidence="2" id="KW-1185">Reference proteome</keyword>
<dbReference type="EnsemblPlants" id="AET1Gv20155800.1">
    <property type="protein sequence ID" value="AET1Gv20155800.1"/>
    <property type="gene ID" value="AET1Gv20155800"/>
</dbReference>
<reference evidence="2" key="1">
    <citation type="journal article" date="2014" name="Science">
        <title>Ancient hybridizations among the ancestral genomes of bread wheat.</title>
        <authorList>
            <consortium name="International Wheat Genome Sequencing Consortium,"/>
            <person name="Marcussen T."/>
            <person name="Sandve S.R."/>
            <person name="Heier L."/>
            <person name="Spannagl M."/>
            <person name="Pfeifer M."/>
            <person name="Jakobsen K.S."/>
            <person name="Wulff B.B."/>
            <person name="Steuernagel B."/>
            <person name="Mayer K.F."/>
            <person name="Olsen O.A."/>
        </authorList>
    </citation>
    <scope>NUCLEOTIDE SEQUENCE [LARGE SCALE GENOMIC DNA]</scope>
    <source>
        <strain evidence="2">cv. AL8/78</strain>
    </source>
</reference>
<protein>
    <submittedName>
        <fullName evidence="1">Uncharacterized protein</fullName>
    </submittedName>
</protein>
<reference evidence="2" key="2">
    <citation type="journal article" date="2017" name="Nat. Plants">
        <title>The Aegilops tauschii genome reveals multiple impacts of transposons.</title>
        <authorList>
            <person name="Zhao G."/>
            <person name="Zou C."/>
            <person name="Li K."/>
            <person name="Wang K."/>
            <person name="Li T."/>
            <person name="Gao L."/>
            <person name="Zhang X."/>
            <person name="Wang H."/>
            <person name="Yang Z."/>
            <person name="Liu X."/>
            <person name="Jiang W."/>
            <person name="Mao L."/>
            <person name="Kong X."/>
            <person name="Jiao Y."/>
            <person name="Jia J."/>
        </authorList>
    </citation>
    <scope>NUCLEOTIDE SEQUENCE [LARGE SCALE GENOMIC DNA]</scope>
    <source>
        <strain evidence="2">cv. AL8/78</strain>
    </source>
</reference>
<dbReference type="AlphaFoldDB" id="A0A452XTJ7"/>
<evidence type="ECO:0000313" key="2">
    <source>
        <dbReference type="Proteomes" id="UP000015105"/>
    </source>
</evidence>
<evidence type="ECO:0000313" key="1">
    <source>
        <dbReference type="EnsemblPlants" id="AET1Gv20155800.1"/>
    </source>
</evidence>
<organism evidence="1 2">
    <name type="scientific">Aegilops tauschii subsp. strangulata</name>
    <name type="common">Goatgrass</name>
    <dbReference type="NCBI Taxonomy" id="200361"/>
    <lineage>
        <taxon>Eukaryota</taxon>
        <taxon>Viridiplantae</taxon>
        <taxon>Streptophyta</taxon>
        <taxon>Embryophyta</taxon>
        <taxon>Tracheophyta</taxon>
        <taxon>Spermatophyta</taxon>
        <taxon>Magnoliopsida</taxon>
        <taxon>Liliopsida</taxon>
        <taxon>Poales</taxon>
        <taxon>Poaceae</taxon>
        <taxon>BOP clade</taxon>
        <taxon>Pooideae</taxon>
        <taxon>Triticodae</taxon>
        <taxon>Triticeae</taxon>
        <taxon>Triticinae</taxon>
        <taxon>Aegilops</taxon>
    </lineage>
</organism>
<accession>A0A452XTJ7</accession>
<sequence>RHTKYLLRAAKNHYSTQERMIEIIARCTTATPSRSCSARSQICCNRSSSVLVASTTSSEQPQFFIMVLRRQESSVPQNLKSFHERALNEILALHYVRQWMGTKLQRTLSPLGDEIDQSRMILLYEVLGLAGNIGQLPTKFKICQTDC</sequence>